<evidence type="ECO:0000313" key="4">
    <source>
        <dbReference type="EMBL" id="NIA71417.1"/>
    </source>
</evidence>
<dbReference type="AlphaFoldDB" id="A0A967F1T0"/>
<dbReference type="InterPro" id="IPR045337">
    <property type="entry name" value="MmgE_PrpD_C"/>
</dbReference>
<dbReference type="SUPFAM" id="SSF103378">
    <property type="entry name" value="2-methylcitrate dehydratase PrpD"/>
    <property type="match status" value="1"/>
</dbReference>
<dbReference type="PANTHER" id="PTHR16943">
    <property type="entry name" value="2-METHYLCITRATE DEHYDRATASE-RELATED"/>
    <property type="match status" value="1"/>
</dbReference>
<name>A0A967F1T0_9PROT</name>
<comment type="similarity">
    <text evidence="1">Belongs to the PrpD family.</text>
</comment>
<dbReference type="InterPro" id="IPR042183">
    <property type="entry name" value="MmgE/PrpD_sf_1"/>
</dbReference>
<dbReference type="Pfam" id="PF03972">
    <property type="entry name" value="MmgE_PrpD_N"/>
    <property type="match status" value="1"/>
</dbReference>
<dbReference type="InterPro" id="IPR036148">
    <property type="entry name" value="MmgE/PrpD_sf"/>
</dbReference>
<dbReference type="Proteomes" id="UP000761264">
    <property type="component" value="Unassembled WGS sequence"/>
</dbReference>
<dbReference type="GO" id="GO:0016829">
    <property type="term" value="F:lyase activity"/>
    <property type="evidence" value="ECO:0007669"/>
    <property type="project" value="InterPro"/>
</dbReference>
<gene>
    <name evidence="4" type="ORF">HBA54_22740</name>
</gene>
<protein>
    <submittedName>
        <fullName evidence="4">MmgE/PrpD family protein</fullName>
    </submittedName>
</protein>
<reference evidence="4" key="1">
    <citation type="submission" date="2020-03" db="EMBL/GenBank/DDBJ databases">
        <title>Genome of Pelagibius litoralis DSM 21314T.</title>
        <authorList>
            <person name="Wang G."/>
        </authorList>
    </citation>
    <scope>NUCLEOTIDE SEQUENCE</scope>
    <source>
        <strain evidence="4">DSM 21314</strain>
    </source>
</reference>
<dbReference type="EMBL" id="JAAQPH010000022">
    <property type="protein sequence ID" value="NIA71417.1"/>
    <property type="molecule type" value="Genomic_DNA"/>
</dbReference>
<dbReference type="InterPro" id="IPR042188">
    <property type="entry name" value="MmgE/PrpD_sf_2"/>
</dbReference>
<feature type="domain" description="MmgE/PrpD N-terminal" evidence="2">
    <location>
        <begin position="6"/>
        <end position="232"/>
    </location>
</feature>
<evidence type="ECO:0000259" key="3">
    <source>
        <dbReference type="Pfam" id="PF19305"/>
    </source>
</evidence>
<evidence type="ECO:0000313" key="5">
    <source>
        <dbReference type="Proteomes" id="UP000761264"/>
    </source>
</evidence>
<evidence type="ECO:0000256" key="1">
    <source>
        <dbReference type="ARBA" id="ARBA00006174"/>
    </source>
</evidence>
<sequence>MYITQVLADYVQSQTREALSPEAREGALRCILDLMAAAVAGFPVQSTARARQVAPMLFGEGTAAIWLSDLKTTLPGAVFCNAAAASALDLDDGHRLARGHPGAAVIPAAFAVAAETDATADQLLGAIAVGYQVAVGVAAARGSYARSGMWCGFGAVAAAGYLRHTPPEQLSHALAIAGMTAPNLLSVGDGSSFPAPLGNDVKEGIAWATANAVTALCLAEAGLTGPLDMLDHAPHYARQKIADSLAGSPAICSTYFKPFCCCRHVHAPVDALEALILGNALSPREIVAVEVYTYGGALRLSNRPEPENLIDVQYSIPYCLGLAALVGSDAFLPLEEAVLNRLEVTAFARKVSLHLDPEIDNRFPAESLARVVVKTATASFESPLTAPRGEASNPLSWQDLQGKFRHASRRMMTSRQQQDLLDAVGRLREGDLVTLRKILQRPLGC</sequence>
<dbReference type="InterPro" id="IPR005656">
    <property type="entry name" value="MmgE_PrpD"/>
</dbReference>
<keyword evidence="5" id="KW-1185">Reference proteome</keyword>
<evidence type="ECO:0000259" key="2">
    <source>
        <dbReference type="Pfam" id="PF03972"/>
    </source>
</evidence>
<accession>A0A967F1T0</accession>
<dbReference type="Pfam" id="PF19305">
    <property type="entry name" value="MmgE_PrpD_C"/>
    <property type="match status" value="1"/>
</dbReference>
<dbReference type="Gene3D" id="3.30.1330.120">
    <property type="entry name" value="2-methylcitrate dehydratase PrpD"/>
    <property type="match status" value="1"/>
</dbReference>
<dbReference type="PANTHER" id="PTHR16943:SF8">
    <property type="entry name" value="2-METHYLCITRATE DEHYDRATASE"/>
    <property type="match status" value="1"/>
</dbReference>
<dbReference type="InterPro" id="IPR045336">
    <property type="entry name" value="MmgE_PrpD_N"/>
</dbReference>
<proteinExistence type="inferred from homology"/>
<feature type="domain" description="MmgE/PrpD C-terminal" evidence="3">
    <location>
        <begin position="259"/>
        <end position="423"/>
    </location>
</feature>
<organism evidence="4 5">
    <name type="scientific">Pelagibius litoralis</name>
    <dbReference type="NCBI Taxonomy" id="374515"/>
    <lineage>
        <taxon>Bacteria</taxon>
        <taxon>Pseudomonadati</taxon>
        <taxon>Pseudomonadota</taxon>
        <taxon>Alphaproteobacteria</taxon>
        <taxon>Rhodospirillales</taxon>
        <taxon>Rhodovibrionaceae</taxon>
        <taxon>Pelagibius</taxon>
    </lineage>
</organism>
<comment type="caution">
    <text evidence="4">The sequence shown here is derived from an EMBL/GenBank/DDBJ whole genome shotgun (WGS) entry which is preliminary data.</text>
</comment>
<dbReference type="RefSeq" id="WP_167229035.1">
    <property type="nucleotide sequence ID" value="NZ_JAAQPH010000022.1"/>
</dbReference>
<dbReference type="Gene3D" id="1.10.4100.10">
    <property type="entry name" value="2-methylcitrate dehydratase PrpD"/>
    <property type="match status" value="1"/>
</dbReference>